<keyword evidence="4" id="KW-0297">G-protein coupled receptor</keyword>
<evidence type="ECO:0000259" key="9">
    <source>
        <dbReference type="PROSITE" id="PS50262"/>
    </source>
</evidence>
<name>A0A4Z2CU05_SCHJA</name>
<evidence type="ECO:0000313" key="11">
    <source>
        <dbReference type="Proteomes" id="UP000311919"/>
    </source>
</evidence>
<evidence type="ECO:0000256" key="5">
    <source>
        <dbReference type="ARBA" id="ARBA00023136"/>
    </source>
</evidence>
<dbReference type="GO" id="GO:0004930">
    <property type="term" value="F:G protein-coupled receptor activity"/>
    <property type="evidence" value="ECO:0007669"/>
    <property type="project" value="UniProtKB-KW"/>
</dbReference>
<dbReference type="EMBL" id="SKCS01000422">
    <property type="protein sequence ID" value="TNN07771.1"/>
    <property type="molecule type" value="Genomic_DNA"/>
</dbReference>
<dbReference type="STRING" id="6182.A0A4Z2CU05"/>
<evidence type="ECO:0000313" key="10">
    <source>
        <dbReference type="EMBL" id="TNN07771.1"/>
    </source>
</evidence>
<dbReference type="Gene3D" id="1.20.1070.10">
    <property type="entry name" value="Rhodopsin 7-helix transmembrane proteins"/>
    <property type="match status" value="1"/>
</dbReference>
<dbReference type="SUPFAM" id="SSF81321">
    <property type="entry name" value="Family A G protein-coupled receptor-like"/>
    <property type="match status" value="1"/>
</dbReference>
<sequence length="172" mass="20385">MVITVAFLYAVSQLPRHLIYLITMNKPDAFQKDTIIYTWLLCQLSAWSATCYNPIVYIWMSRTFRRGVIDIFHSICFCLNVHNSVQYTSNHCNKHYSKHHINKHNQHFQSNCQKPYSTTTYCKCMSCNNEDMKSNYRMKYTDVHIIDTEYSSINTQYTNMKTMDKTTVTLNE</sequence>
<gene>
    <name evidence="10" type="ORF">EWB00_007525</name>
</gene>
<dbReference type="Proteomes" id="UP000311919">
    <property type="component" value="Unassembled WGS sequence"/>
</dbReference>
<dbReference type="PANTHER" id="PTHR45695:SF9">
    <property type="entry name" value="LEUCOKININ RECEPTOR"/>
    <property type="match status" value="1"/>
</dbReference>
<dbReference type="PANTHER" id="PTHR45695">
    <property type="entry name" value="LEUCOKININ RECEPTOR-RELATED"/>
    <property type="match status" value="1"/>
</dbReference>
<keyword evidence="6 10" id="KW-0675">Receptor</keyword>
<keyword evidence="11" id="KW-1185">Reference proteome</keyword>
<keyword evidence="2 8" id="KW-0812">Transmembrane</keyword>
<evidence type="ECO:0000256" key="6">
    <source>
        <dbReference type="ARBA" id="ARBA00023170"/>
    </source>
</evidence>
<keyword evidence="5 8" id="KW-0472">Membrane</keyword>
<protein>
    <submittedName>
        <fullName evidence="10">Neuropeptide Y receptor</fullName>
    </submittedName>
</protein>
<dbReference type="OrthoDB" id="9445642at2759"/>
<feature type="domain" description="G-protein coupled receptors family 1 profile" evidence="9">
    <location>
        <begin position="1"/>
        <end position="57"/>
    </location>
</feature>
<comment type="subcellular location">
    <subcellularLocation>
        <location evidence="1">Membrane</location>
        <topology evidence="1">Multi-pass membrane protein</topology>
    </subcellularLocation>
</comment>
<feature type="transmembrane region" description="Helical" evidence="8">
    <location>
        <begin position="36"/>
        <end position="59"/>
    </location>
</feature>
<evidence type="ECO:0000256" key="7">
    <source>
        <dbReference type="ARBA" id="ARBA00023224"/>
    </source>
</evidence>
<evidence type="ECO:0000256" key="1">
    <source>
        <dbReference type="ARBA" id="ARBA00004141"/>
    </source>
</evidence>
<dbReference type="InterPro" id="IPR017452">
    <property type="entry name" value="GPCR_Rhodpsn_7TM"/>
</dbReference>
<comment type="caution">
    <text evidence="10">The sequence shown here is derived from an EMBL/GenBank/DDBJ whole genome shotgun (WGS) entry which is preliminary data.</text>
</comment>
<accession>A0A4Z2CU05</accession>
<evidence type="ECO:0000256" key="4">
    <source>
        <dbReference type="ARBA" id="ARBA00023040"/>
    </source>
</evidence>
<keyword evidence="7" id="KW-0807">Transducer</keyword>
<dbReference type="GO" id="GO:0005886">
    <property type="term" value="C:plasma membrane"/>
    <property type="evidence" value="ECO:0007669"/>
    <property type="project" value="TreeGrafter"/>
</dbReference>
<organism evidence="10 11">
    <name type="scientific">Schistosoma japonicum</name>
    <name type="common">Blood fluke</name>
    <dbReference type="NCBI Taxonomy" id="6182"/>
    <lineage>
        <taxon>Eukaryota</taxon>
        <taxon>Metazoa</taxon>
        <taxon>Spiralia</taxon>
        <taxon>Lophotrochozoa</taxon>
        <taxon>Platyhelminthes</taxon>
        <taxon>Trematoda</taxon>
        <taxon>Digenea</taxon>
        <taxon>Strigeidida</taxon>
        <taxon>Schistosomatoidea</taxon>
        <taxon>Schistosomatidae</taxon>
        <taxon>Schistosoma</taxon>
    </lineage>
</organism>
<dbReference type="AlphaFoldDB" id="A0A4Z2CU05"/>
<reference evidence="10 11" key="1">
    <citation type="submission" date="2019-03" db="EMBL/GenBank/DDBJ databases">
        <title>An improved genome assembly of the fluke Schistosoma japonicum.</title>
        <authorList>
            <person name="Hu W."/>
            <person name="Luo F."/>
            <person name="Yin M."/>
            <person name="Mo X."/>
            <person name="Sun C."/>
            <person name="Wu Q."/>
            <person name="Zhu B."/>
            <person name="Xiang M."/>
            <person name="Wang J."/>
            <person name="Wang Y."/>
            <person name="Zhang T."/>
            <person name="Xu B."/>
            <person name="Zheng H."/>
            <person name="Feng Z."/>
        </authorList>
    </citation>
    <scope>NUCLEOTIDE SEQUENCE [LARGE SCALE GENOMIC DNA]</scope>
    <source>
        <strain evidence="10">HuSjv2</strain>
        <tissue evidence="10">Worms</tissue>
    </source>
</reference>
<evidence type="ECO:0000256" key="2">
    <source>
        <dbReference type="ARBA" id="ARBA00022692"/>
    </source>
</evidence>
<evidence type="ECO:0000256" key="3">
    <source>
        <dbReference type="ARBA" id="ARBA00022989"/>
    </source>
</evidence>
<keyword evidence="3 8" id="KW-1133">Transmembrane helix</keyword>
<proteinExistence type="predicted"/>
<evidence type="ECO:0000256" key="8">
    <source>
        <dbReference type="SAM" id="Phobius"/>
    </source>
</evidence>
<dbReference type="PROSITE" id="PS50262">
    <property type="entry name" value="G_PROTEIN_RECEP_F1_2"/>
    <property type="match status" value="1"/>
</dbReference>